<name>A0A4Q1HFV1_9BURK</name>
<reference evidence="3 4" key="1">
    <citation type="journal article" date="2017" name="Int. J. Syst. Evol. Microbiol.">
        <title>Achromobacter aloeverae sp. nov., isolated from the root of Aloe vera (L.) Burm.f.</title>
        <authorList>
            <person name="Kuncharoen N."/>
            <person name="Muramatsu Y."/>
            <person name="Shibata C."/>
            <person name="Kamakura Y."/>
            <person name="Nakagawa Y."/>
            <person name="Tanasupawat S."/>
        </authorList>
    </citation>
    <scope>NUCLEOTIDE SEQUENCE [LARGE SCALE GENOMIC DNA]</scope>
    <source>
        <strain evidence="3 4">AVA-1</strain>
    </source>
</reference>
<feature type="transmembrane region" description="Helical" evidence="2">
    <location>
        <begin position="155"/>
        <end position="176"/>
    </location>
</feature>
<dbReference type="Proteomes" id="UP000290849">
    <property type="component" value="Unassembled WGS sequence"/>
</dbReference>
<sequence>MLAQASRAALASLGRELRAWRPSRERAMFGIEALLSVALAVAAAHALQLTHTWWAALSGFAVMQANFSASLQRAAYRIVGTVAGAAIGTLAGPWTGDAPWLFVPAMAVIGAVTVYNVNASRWAYAWMLGGITALMVMCEARTGPGLQLTAEFATLRVAEVVVGTLACVLVATLFHWGAKAYSEYRISVEIAPAGTAGTGPGPVAEARAEASAKSGAEAGVEAGWAVSPDTAATATTAGRWTPTADGKAPADPPADPPATATPPALRRLLAMQAALAIALIAASVQFLQLPGYEQAMVTAIAVLMLPAGQHPDTVHKPMLEKMTQRAIGCLLAGIIGVAMLPLMRGHAVLCLMALAAGVWAGCHVQTGKEGASYVGRQFAIAFLMVFVQDQLWSADPMPALLRLAGIFAGMAALLAAVLATSAFRFARDPSPPG</sequence>
<dbReference type="GO" id="GO:0005886">
    <property type="term" value="C:plasma membrane"/>
    <property type="evidence" value="ECO:0007669"/>
    <property type="project" value="InterPro"/>
</dbReference>
<organism evidence="3 4">
    <name type="scientific">Achromobacter aloeverae</name>
    <dbReference type="NCBI Taxonomy" id="1750518"/>
    <lineage>
        <taxon>Bacteria</taxon>
        <taxon>Pseudomonadati</taxon>
        <taxon>Pseudomonadota</taxon>
        <taxon>Betaproteobacteria</taxon>
        <taxon>Burkholderiales</taxon>
        <taxon>Alcaligenaceae</taxon>
        <taxon>Achromobacter</taxon>
    </lineage>
</organism>
<dbReference type="OrthoDB" id="5946161at2"/>
<accession>A0A4Q1HFV1</accession>
<comment type="caution">
    <text evidence="3">The sequence shown here is derived from an EMBL/GenBank/DDBJ whole genome shotgun (WGS) entry which is preliminary data.</text>
</comment>
<feature type="transmembrane region" description="Helical" evidence="2">
    <location>
        <begin position="399"/>
        <end position="423"/>
    </location>
</feature>
<dbReference type="GO" id="GO:0022857">
    <property type="term" value="F:transmembrane transporter activity"/>
    <property type="evidence" value="ECO:0007669"/>
    <property type="project" value="InterPro"/>
</dbReference>
<dbReference type="Pfam" id="PF04632">
    <property type="entry name" value="FUSC"/>
    <property type="match status" value="1"/>
</dbReference>
<gene>
    <name evidence="3" type="ORF">C7R54_22745</name>
</gene>
<proteinExistence type="predicted"/>
<feature type="transmembrane region" description="Helical" evidence="2">
    <location>
        <begin position="27"/>
        <end position="47"/>
    </location>
</feature>
<dbReference type="InterPro" id="IPR006726">
    <property type="entry name" value="PHBA_efflux_AaeB/fusaric-R"/>
</dbReference>
<evidence type="ECO:0000313" key="3">
    <source>
        <dbReference type="EMBL" id="RXN85468.1"/>
    </source>
</evidence>
<feature type="transmembrane region" description="Helical" evidence="2">
    <location>
        <begin position="329"/>
        <end position="358"/>
    </location>
</feature>
<feature type="transmembrane region" description="Helical" evidence="2">
    <location>
        <begin position="53"/>
        <end position="69"/>
    </location>
</feature>
<keyword evidence="4" id="KW-1185">Reference proteome</keyword>
<evidence type="ECO:0000313" key="4">
    <source>
        <dbReference type="Proteomes" id="UP000290849"/>
    </source>
</evidence>
<protein>
    <submittedName>
        <fullName evidence="3">FUSC family protein</fullName>
    </submittedName>
</protein>
<feature type="region of interest" description="Disordered" evidence="1">
    <location>
        <begin position="233"/>
        <end position="261"/>
    </location>
</feature>
<dbReference type="EMBL" id="PYAL01000007">
    <property type="protein sequence ID" value="RXN85468.1"/>
    <property type="molecule type" value="Genomic_DNA"/>
</dbReference>
<evidence type="ECO:0000256" key="2">
    <source>
        <dbReference type="SAM" id="Phobius"/>
    </source>
</evidence>
<feature type="transmembrane region" description="Helical" evidence="2">
    <location>
        <begin position="100"/>
        <end position="117"/>
    </location>
</feature>
<feature type="transmembrane region" description="Helical" evidence="2">
    <location>
        <begin position="124"/>
        <end position="143"/>
    </location>
</feature>
<feature type="transmembrane region" description="Helical" evidence="2">
    <location>
        <begin position="76"/>
        <end position="94"/>
    </location>
</feature>
<keyword evidence="2" id="KW-0812">Transmembrane</keyword>
<feature type="compositionally biased region" description="Low complexity" evidence="1">
    <location>
        <begin position="233"/>
        <end position="249"/>
    </location>
</feature>
<dbReference type="AlphaFoldDB" id="A0A4Q1HFV1"/>
<keyword evidence="2" id="KW-0472">Membrane</keyword>
<feature type="compositionally biased region" description="Pro residues" evidence="1">
    <location>
        <begin position="250"/>
        <end position="260"/>
    </location>
</feature>
<evidence type="ECO:0000256" key="1">
    <source>
        <dbReference type="SAM" id="MobiDB-lite"/>
    </source>
</evidence>
<keyword evidence="2" id="KW-1133">Transmembrane helix</keyword>